<dbReference type="PANTHER" id="PTHR43784:SF2">
    <property type="entry name" value="GDSL-LIKE LIPASE_ACYLHYDROLASE, PUTATIVE (AFU_ORTHOLOGUE AFUA_2G00820)-RELATED"/>
    <property type="match status" value="1"/>
</dbReference>
<name>A0A443J622_9MICO</name>
<comment type="caution">
    <text evidence="3">The sequence shown here is derived from an EMBL/GenBank/DDBJ whole genome shotgun (WGS) entry which is preliminary data.</text>
</comment>
<evidence type="ECO:0000259" key="2">
    <source>
        <dbReference type="Pfam" id="PF13472"/>
    </source>
</evidence>
<proteinExistence type="predicted"/>
<reference evidence="3 4" key="1">
    <citation type="journal article" date="2018" name="Front. Microbiol.">
        <title>Novel Insights Into Bacterial Dimethylsulfoniopropionate Catabolism in the East China Sea.</title>
        <authorList>
            <person name="Liu J."/>
            <person name="Liu J."/>
            <person name="Zhang S.H."/>
            <person name="Liang J."/>
            <person name="Lin H."/>
            <person name="Song D."/>
            <person name="Yang G.P."/>
            <person name="Todd J.D."/>
            <person name="Zhang X.H."/>
        </authorList>
    </citation>
    <scope>NUCLEOTIDE SEQUENCE [LARGE SCALE GENOMIC DNA]</scope>
    <source>
        <strain evidence="3 4">ZYFD042</strain>
    </source>
</reference>
<accession>A0A443J622</accession>
<evidence type="ECO:0000313" key="4">
    <source>
        <dbReference type="Proteomes" id="UP000285970"/>
    </source>
</evidence>
<dbReference type="CDD" id="cd00229">
    <property type="entry name" value="SGNH_hydrolase"/>
    <property type="match status" value="1"/>
</dbReference>
<dbReference type="RefSeq" id="WP_128218876.1">
    <property type="nucleotide sequence ID" value="NZ_RBZY01000076.1"/>
</dbReference>
<sequence>MHRVLGILVTALLALGLTACAPAAEEPAPSTAPGATTVAFYGDSYTRGTGASSSENRWSTIICAERGWTEINRSENGLGFVNRRAGMGPGLDDIPAQVIRDEPDTVFVTMGLNDNFSYDRAAAEIRATIDSDLDRLRQGLPRARIIVVEPFWYTADRPESVDIIIGWVRDAAERIGADHIAGASRWLDGHYADDADSWMADDGLHPNDVGYAQIAERMDAELRALGI</sequence>
<dbReference type="InterPro" id="IPR036514">
    <property type="entry name" value="SGNH_hydro_sf"/>
</dbReference>
<evidence type="ECO:0000313" key="3">
    <source>
        <dbReference type="EMBL" id="RWR15892.1"/>
    </source>
</evidence>
<feature type="signal peptide" evidence="1">
    <location>
        <begin position="1"/>
        <end position="23"/>
    </location>
</feature>
<dbReference type="Gene3D" id="3.40.50.1110">
    <property type="entry name" value="SGNH hydrolase"/>
    <property type="match status" value="1"/>
</dbReference>
<feature type="domain" description="SGNH hydrolase-type esterase" evidence="2">
    <location>
        <begin position="40"/>
        <end position="212"/>
    </location>
</feature>
<dbReference type="EMBL" id="RBZY01000076">
    <property type="protein sequence ID" value="RWR15892.1"/>
    <property type="molecule type" value="Genomic_DNA"/>
</dbReference>
<organism evidence="3 4">
    <name type="scientific">Microbacterium enclense</name>
    <dbReference type="NCBI Taxonomy" id="993073"/>
    <lineage>
        <taxon>Bacteria</taxon>
        <taxon>Bacillati</taxon>
        <taxon>Actinomycetota</taxon>
        <taxon>Actinomycetes</taxon>
        <taxon>Micrococcales</taxon>
        <taxon>Microbacteriaceae</taxon>
        <taxon>Microbacterium</taxon>
    </lineage>
</organism>
<dbReference type="InterPro" id="IPR053140">
    <property type="entry name" value="GDSL_Rv0518-like"/>
</dbReference>
<keyword evidence="3" id="KW-0378">Hydrolase</keyword>
<dbReference type="PANTHER" id="PTHR43784">
    <property type="entry name" value="GDSL-LIKE LIPASE/ACYLHYDROLASE, PUTATIVE (AFU_ORTHOLOGUE AFUA_2G00820)-RELATED"/>
    <property type="match status" value="1"/>
</dbReference>
<gene>
    <name evidence="3" type="ORF">D8Y23_14980</name>
</gene>
<dbReference type="Proteomes" id="UP000285970">
    <property type="component" value="Unassembled WGS sequence"/>
</dbReference>
<keyword evidence="1" id="KW-0732">Signal</keyword>
<dbReference type="PROSITE" id="PS51257">
    <property type="entry name" value="PROKAR_LIPOPROTEIN"/>
    <property type="match status" value="1"/>
</dbReference>
<feature type="chain" id="PRO_5019124166" evidence="1">
    <location>
        <begin position="24"/>
        <end position="227"/>
    </location>
</feature>
<evidence type="ECO:0000256" key="1">
    <source>
        <dbReference type="SAM" id="SignalP"/>
    </source>
</evidence>
<dbReference type="OrthoDB" id="8215557at2"/>
<dbReference type="AlphaFoldDB" id="A0A443J622"/>
<dbReference type="SUPFAM" id="SSF52266">
    <property type="entry name" value="SGNH hydrolase"/>
    <property type="match status" value="1"/>
</dbReference>
<protein>
    <submittedName>
        <fullName evidence="3">SGNH/GDSL hydrolase family protein</fullName>
    </submittedName>
</protein>
<dbReference type="GO" id="GO:0016787">
    <property type="term" value="F:hydrolase activity"/>
    <property type="evidence" value="ECO:0007669"/>
    <property type="project" value="UniProtKB-KW"/>
</dbReference>
<dbReference type="InterPro" id="IPR013830">
    <property type="entry name" value="SGNH_hydro"/>
</dbReference>
<dbReference type="Pfam" id="PF13472">
    <property type="entry name" value="Lipase_GDSL_2"/>
    <property type="match status" value="1"/>
</dbReference>